<dbReference type="GO" id="GO:0016042">
    <property type="term" value="P:lipid catabolic process"/>
    <property type="evidence" value="ECO:0007669"/>
    <property type="project" value="UniProtKB-KW"/>
</dbReference>
<evidence type="ECO:0000256" key="1">
    <source>
        <dbReference type="ARBA" id="ARBA00000798"/>
    </source>
</evidence>
<evidence type="ECO:0000256" key="14">
    <source>
        <dbReference type="SAM" id="Phobius"/>
    </source>
</evidence>
<keyword evidence="11" id="KW-0843">Virulence</keyword>
<comment type="similarity">
    <text evidence="4">Belongs to the phospholipase D family.</text>
</comment>
<evidence type="ECO:0000256" key="3">
    <source>
        <dbReference type="ARBA" id="ARBA00004613"/>
    </source>
</evidence>
<dbReference type="Gene3D" id="3.30.870.10">
    <property type="entry name" value="Endonuclease Chain A"/>
    <property type="match status" value="1"/>
</dbReference>
<keyword evidence="8" id="KW-0964">Secreted</keyword>
<evidence type="ECO:0000256" key="11">
    <source>
        <dbReference type="ARBA" id="ARBA00023026"/>
    </source>
</evidence>
<proteinExistence type="inferred from homology"/>
<keyword evidence="14" id="KW-1133">Transmembrane helix</keyword>
<dbReference type="SMART" id="SM00155">
    <property type="entry name" value="PLDc"/>
    <property type="match status" value="1"/>
</dbReference>
<keyword evidence="14" id="KW-0812">Transmembrane</keyword>
<evidence type="ECO:0000259" key="15">
    <source>
        <dbReference type="PROSITE" id="PS50035"/>
    </source>
</evidence>
<comment type="subunit">
    <text evidence="5">Homodimer.</text>
</comment>
<evidence type="ECO:0000256" key="6">
    <source>
        <dbReference type="ARBA" id="ARBA00012027"/>
    </source>
</evidence>
<feature type="transmembrane region" description="Helical" evidence="14">
    <location>
        <begin position="7"/>
        <end position="26"/>
    </location>
</feature>
<keyword evidence="9" id="KW-0378">Hydrolase</keyword>
<dbReference type="PANTHER" id="PTHR43856:SF1">
    <property type="entry name" value="MITOCHONDRIAL CARDIOLIPIN HYDROLASE"/>
    <property type="match status" value="1"/>
</dbReference>
<sequence>MKKLPKKLNLHIIISFLLGITIGIGYNEVRETASWHSFHTETDNLNVCFTPPSGCGSLIAKEISKAKDSIYVQAFGLTSQNIVDQLIKAKQNGVQIRVLLDRSNLHDRYSKMHELKRAGIDVSIDKVPGIAHNKVMIIDKSKVITGSFNFTNAADNRNAENVLLIENRNIAATYLQSWFNRQAKN</sequence>
<evidence type="ECO:0000256" key="8">
    <source>
        <dbReference type="ARBA" id="ARBA00022525"/>
    </source>
</evidence>
<dbReference type="GO" id="GO:0006793">
    <property type="term" value="P:phosphorus metabolic process"/>
    <property type="evidence" value="ECO:0007669"/>
    <property type="project" value="UniProtKB-ARBA"/>
</dbReference>
<dbReference type="CDD" id="cd09170">
    <property type="entry name" value="PLDc_Nuc"/>
    <property type="match status" value="1"/>
</dbReference>
<dbReference type="PROSITE" id="PS50035">
    <property type="entry name" value="PLD"/>
    <property type="match status" value="1"/>
</dbReference>
<reference evidence="16" key="1">
    <citation type="submission" date="2024-01" db="EMBL/GenBank/DDBJ databases">
        <title>Sequencing the genomes of a sandfly, Sergentomyia squamirostris, and its two endosymbionts.</title>
        <authorList>
            <person name="Itokawa K."/>
            <person name="Sanjoba C."/>
        </authorList>
    </citation>
    <scope>NUCLEOTIDE SEQUENCE</scope>
    <source>
        <strain evidence="16">RiSSQ</strain>
    </source>
</reference>
<dbReference type="AlphaFoldDB" id="A0AAT9G7I8"/>
<dbReference type="InterPro" id="IPR001736">
    <property type="entry name" value="PLipase_D/transphosphatidylase"/>
</dbReference>
<keyword evidence="14" id="KW-0472">Membrane</keyword>
<accession>A0AAT9G7I8</accession>
<dbReference type="GO" id="GO:0004630">
    <property type="term" value="F:phospholipase D activity"/>
    <property type="evidence" value="ECO:0007669"/>
    <property type="project" value="UniProtKB-EC"/>
</dbReference>
<keyword evidence="12" id="KW-0443">Lipid metabolism</keyword>
<evidence type="ECO:0000256" key="9">
    <source>
        <dbReference type="ARBA" id="ARBA00022801"/>
    </source>
</evidence>
<dbReference type="GO" id="GO:0005576">
    <property type="term" value="C:extracellular region"/>
    <property type="evidence" value="ECO:0007669"/>
    <property type="project" value="UniProtKB-SubCell"/>
</dbReference>
<comment type="catalytic activity">
    <reaction evidence="1">
        <text>a 1,2-diacyl-sn-glycero-3-phosphocholine + H2O = a 1,2-diacyl-sn-glycero-3-phosphate + choline + H(+)</text>
        <dbReference type="Rhea" id="RHEA:14445"/>
        <dbReference type="ChEBI" id="CHEBI:15354"/>
        <dbReference type="ChEBI" id="CHEBI:15377"/>
        <dbReference type="ChEBI" id="CHEBI:15378"/>
        <dbReference type="ChEBI" id="CHEBI:57643"/>
        <dbReference type="ChEBI" id="CHEBI:58608"/>
        <dbReference type="EC" id="3.1.4.4"/>
    </reaction>
</comment>
<evidence type="ECO:0000256" key="4">
    <source>
        <dbReference type="ARBA" id="ARBA00008664"/>
    </source>
</evidence>
<dbReference type="EMBL" id="AP029170">
    <property type="protein sequence ID" value="BFD45780.1"/>
    <property type="molecule type" value="Genomic_DNA"/>
</dbReference>
<comment type="function">
    <text evidence="2">Could be a virulence factor.</text>
</comment>
<dbReference type="EC" id="3.1.4.4" evidence="6"/>
<evidence type="ECO:0000256" key="7">
    <source>
        <dbReference type="ARBA" id="ARBA00018392"/>
    </source>
</evidence>
<comment type="subcellular location">
    <subcellularLocation>
        <location evidence="3">Secreted</location>
    </subcellularLocation>
</comment>
<evidence type="ECO:0000256" key="13">
    <source>
        <dbReference type="ARBA" id="ARBA00029594"/>
    </source>
</evidence>
<organism evidence="16">
    <name type="scientific">Candidatus Tisiphia endosymbiont of Sergentomyia squamirostris</name>
    <dbReference type="NCBI Taxonomy" id="3113639"/>
    <lineage>
        <taxon>Bacteria</taxon>
        <taxon>Pseudomonadati</taxon>
        <taxon>Pseudomonadota</taxon>
        <taxon>Alphaproteobacteria</taxon>
        <taxon>Rickettsiales</taxon>
        <taxon>Rickettsiaceae</taxon>
        <taxon>Rickettsieae</taxon>
        <taxon>Candidatus Tisiphia</taxon>
    </lineage>
</organism>
<dbReference type="Pfam" id="PF13091">
    <property type="entry name" value="PLDc_2"/>
    <property type="match status" value="1"/>
</dbReference>
<name>A0AAT9G7I8_9RICK</name>
<evidence type="ECO:0000313" key="16">
    <source>
        <dbReference type="EMBL" id="BFD45780.1"/>
    </source>
</evidence>
<protein>
    <recommendedName>
        <fullName evidence="7">Phospholipase D</fullName>
        <ecNumber evidence="6">3.1.4.4</ecNumber>
    </recommendedName>
    <alternativeName>
        <fullName evidence="13">Choline phosphatase</fullName>
    </alternativeName>
</protein>
<gene>
    <name evidence="16" type="primary">pld</name>
    <name evidence="16" type="ORF">DMENIID0002_04260</name>
</gene>
<feature type="domain" description="PLD phosphodiesterase" evidence="15">
    <location>
        <begin position="127"/>
        <end position="154"/>
    </location>
</feature>
<keyword evidence="10" id="KW-0442">Lipid degradation</keyword>
<dbReference type="InterPro" id="IPR025202">
    <property type="entry name" value="PLD-like_dom"/>
</dbReference>
<dbReference type="GO" id="GO:0016891">
    <property type="term" value="F:RNA endonuclease activity producing 5'-phosphomonoesters, hydrolytic mechanism"/>
    <property type="evidence" value="ECO:0007669"/>
    <property type="project" value="TreeGrafter"/>
</dbReference>
<dbReference type="PANTHER" id="PTHR43856">
    <property type="entry name" value="CARDIOLIPIN HYDROLASE"/>
    <property type="match status" value="1"/>
</dbReference>
<dbReference type="InterPro" id="IPR051406">
    <property type="entry name" value="PLD_domain"/>
</dbReference>
<evidence type="ECO:0000256" key="5">
    <source>
        <dbReference type="ARBA" id="ARBA00011738"/>
    </source>
</evidence>
<dbReference type="SUPFAM" id="SSF56024">
    <property type="entry name" value="Phospholipase D/nuclease"/>
    <property type="match status" value="1"/>
</dbReference>
<evidence type="ECO:0000256" key="2">
    <source>
        <dbReference type="ARBA" id="ARBA00003145"/>
    </source>
</evidence>
<evidence type="ECO:0000256" key="10">
    <source>
        <dbReference type="ARBA" id="ARBA00022963"/>
    </source>
</evidence>
<evidence type="ECO:0000256" key="12">
    <source>
        <dbReference type="ARBA" id="ARBA00023098"/>
    </source>
</evidence>